<evidence type="ECO:0000256" key="11">
    <source>
        <dbReference type="SAM" id="Phobius"/>
    </source>
</evidence>
<protein>
    <submittedName>
        <fullName evidence="12">GCNT7 acetylglucosaminyltransferase</fullName>
    </submittedName>
</protein>
<evidence type="ECO:0000256" key="3">
    <source>
        <dbReference type="ARBA" id="ARBA00022676"/>
    </source>
</evidence>
<evidence type="ECO:0000256" key="6">
    <source>
        <dbReference type="ARBA" id="ARBA00022968"/>
    </source>
</evidence>
<evidence type="ECO:0000256" key="9">
    <source>
        <dbReference type="ARBA" id="ARBA00023180"/>
    </source>
</evidence>
<dbReference type="PANTHER" id="PTHR19297">
    <property type="entry name" value="GLYCOSYLTRANSFERASE 14 FAMILY MEMBER"/>
    <property type="match status" value="1"/>
</dbReference>
<feature type="non-terminal residue" evidence="12">
    <location>
        <position position="388"/>
    </location>
</feature>
<keyword evidence="4 12" id="KW-0808">Transferase</keyword>
<dbReference type="AlphaFoldDB" id="A0A851L992"/>
<evidence type="ECO:0000256" key="1">
    <source>
        <dbReference type="ARBA" id="ARBA00004323"/>
    </source>
</evidence>
<gene>
    <name evidence="12" type="primary">Gcnt7</name>
    <name evidence="12" type="ORF">CORCRI_R10550</name>
</gene>
<evidence type="ECO:0000256" key="4">
    <source>
        <dbReference type="ARBA" id="ARBA00022679"/>
    </source>
</evidence>
<evidence type="ECO:0000313" key="12">
    <source>
        <dbReference type="EMBL" id="NXC12733.1"/>
    </source>
</evidence>
<reference evidence="12" key="1">
    <citation type="submission" date="2019-09" db="EMBL/GenBank/DDBJ databases">
        <title>Bird 10,000 Genomes (B10K) Project - Family phase.</title>
        <authorList>
            <person name="Zhang G."/>
        </authorList>
    </citation>
    <scope>NUCLEOTIDE SEQUENCE</scope>
    <source>
        <strain evidence="12">B10K-CU-031-40</strain>
    </source>
</reference>
<dbReference type="GO" id="GO:0000139">
    <property type="term" value="C:Golgi membrane"/>
    <property type="evidence" value="ECO:0007669"/>
    <property type="project" value="UniProtKB-SubCell"/>
</dbReference>
<comment type="caution">
    <text evidence="12">The sequence shown here is derived from an EMBL/GenBank/DDBJ whole genome shotgun (WGS) entry which is preliminary data.</text>
</comment>
<organism evidence="12 13">
    <name type="scientific">Corythaeola cristata</name>
    <name type="common">Great blue turaco</name>
    <dbReference type="NCBI Taxonomy" id="103954"/>
    <lineage>
        <taxon>Eukaryota</taxon>
        <taxon>Metazoa</taxon>
        <taxon>Chordata</taxon>
        <taxon>Craniata</taxon>
        <taxon>Vertebrata</taxon>
        <taxon>Euteleostomi</taxon>
        <taxon>Archelosauria</taxon>
        <taxon>Archosauria</taxon>
        <taxon>Dinosauria</taxon>
        <taxon>Saurischia</taxon>
        <taxon>Theropoda</taxon>
        <taxon>Coelurosauria</taxon>
        <taxon>Aves</taxon>
        <taxon>Neognathae</taxon>
        <taxon>Neoaves</taxon>
        <taxon>Otidimorphae</taxon>
        <taxon>Musophagiformes</taxon>
        <taxon>Musophagidae</taxon>
        <taxon>Corythaeola</taxon>
    </lineage>
</organism>
<evidence type="ECO:0000256" key="5">
    <source>
        <dbReference type="ARBA" id="ARBA00022692"/>
    </source>
</evidence>
<comment type="similarity">
    <text evidence="10">Belongs to the glycosyltransferase 14 family.</text>
</comment>
<dbReference type="OrthoDB" id="2019572at2759"/>
<feature type="non-terminal residue" evidence="12">
    <location>
        <position position="1"/>
    </location>
</feature>
<evidence type="ECO:0000256" key="2">
    <source>
        <dbReference type="ARBA" id="ARBA00004922"/>
    </source>
</evidence>
<keyword evidence="9" id="KW-0325">Glycoprotein</keyword>
<comment type="subcellular location">
    <subcellularLocation>
        <location evidence="1">Golgi apparatus membrane</location>
        <topology evidence="1">Single-pass type II membrane protein</topology>
    </subcellularLocation>
</comment>
<accession>A0A851L992</accession>
<dbReference type="Pfam" id="PF02485">
    <property type="entry name" value="Branch"/>
    <property type="match status" value="2"/>
</dbReference>
<dbReference type="GO" id="GO:0008375">
    <property type="term" value="F:acetylglucosaminyltransferase activity"/>
    <property type="evidence" value="ECO:0007669"/>
    <property type="project" value="TreeGrafter"/>
</dbReference>
<evidence type="ECO:0000256" key="8">
    <source>
        <dbReference type="ARBA" id="ARBA00023136"/>
    </source>
</evidence>
<keyword evidence="8 11" id="KW-0472">Membrane</keyword>
<keyword evidence="5 11" id="KW-0812">Transmembrane</keyword>
<dbReference type="InterPro" id="IPR003406">
    <property type="entry name" value="Glyco_trans_14"/>
</dbReference>
<keyword evidence="3" id="KW-0328">Glycosyltransferase</keyword>
<keyword evidence="6" id="KW-0735">Signal-anchor</keyword>
<name>A0A851L992_CORCR</name>
<evidence type="ECO:0000256" key="10">
    <source>
        <dbReference type="ARBA" id="ARBA00038150"/>
    </source>
</evidence>
<proteinExistence type="inferred from homology"/>
<keyword evidence="7 11" id="KW-1133">Transmembrane helix</keyword>
<evidence type="ECO:0000256" key="7">
    <source>
        <dbReference type="ARBA" id="ARBA00022989"/>
    </source>
</evidence>
<sequence>MNPLGATKSGFLVCIAVCMFIYTFIYLKDTLSEEPNEQKFNANIAECGFYPDELCSALFVGKTAAFKIGSFCQNTYQPKTLSCIQTSCNCSMVLKTLHFITRPLSDEEGNFSLAYIITIHKELEMFVKLLRAIYMPQNIYCIHIDEKSPKDYKTAWNYVINLCGQDYPIKTNKDIIQYIKSKWNGKNMTPGVVQPLHMKHRTQVSYREYVHSGMSYVYPTKNIKAKPPYNLTIYFGSAYYILTKEFVKFTLTDARAKDLLEWSRDTYSPDEHYWVTLNRLNDAPGATPNADWEGNIRAIKWKDQEGTIHKGCKGHYIRDICVYGLGDLQWIIESPHLFANKFEPATYPLVMDCLERRYRLKVLHQAEVSIEDHWRFQEENDFNMKLNI</sequence>
<dbReference type="EMBL" id="WBMX01000169">
    <property type="protein sequence ID" value="NXC12733.1"/>
    <property type="molecule type" value="Genomic_DNA"/>
</dbReference>
<keyword evidence="13" id="KW-1185">Reference proteome</keyword>
<evidence type="ECO:0000313" key="13">
    <source>
        <dbReference type="Proteomes" id="UP000621168"/>
    </source>
</evidence>
<feature type="transmembrane region" description="Helical" evidence="11">
    <location>
        <begin position="9"/>
        <end position="27"/>
    </location>
</feature>
<dbReference type="PANTHER" id="PTHR19297:SF178">
    <property type="entry name" value="BETA-1,3-GALACTOSYL-O-GLYCOSYL-GLYCOPROTEIN BETA-1,6-N-ACETYLGLUCOSAMINYLTRANSFERASE 7"/>
    <property type="match status" value="1"/>
</dbReference>
<dbReference type="Proteomes" id="UP000621168">
    <property type="component" value="Unassembled WGS sequence"/>
</dbReference>
<comment type="pathway">
    <text evidence="2">Protein modification; protein glycosylation.</text>
</comment>